<comment type="caution">
    <text evidence="2">The sequence shown here is derived from an EMBL/GenBank/DDBJ whole genome shotgun (WGS) entry which is preliminary data.</text>
</comment>
<protein>
    <recommendedName>
        <fullName evidence="4">Type II secretion system protein GspI C-terminal domain-containing protein</fullName>
    </recommendedName>
</protein>
<keyword evidence="1" id="KW-1133">Transmembrane helix</keyword>
<dbReference type="EMBL" id="PFFO01000060">
    <property type="protein sequence ID" value="PIW08180.1"/>
    <property type="molecule type" value="Genomic_DNA"/>
</dbReference>
<sequence>MKLLRGTSIIEILIATTMISVAVIAALSLMNRSQSQNIYARDLSEATRYNTQAADWIRTQRDTLGFATIYAQNQAEYCFNTLPTGNWPGPCASGTTILGTKYQRKITLTKPTADTIKFVITVSWTDRALREAKVEMELNKW</sequence>
<keyword evidence="1" id="KW-0472">Membrane</keyword>
<organism evidence="2 3">
    <name type="scientific">Candidatus Collierbacteria bacterium CG17_big_fil_post_rev_8_21_14_2_50_45_7</name>
    <dbReference type="NCBI Taxonomy" id="1974536"/>
    <lineage>
        <taxon>Bacteria</taxon>
        <taxon>Candidatus Collieribacteriota</taxon>
    </lineage>
</organism>
<dbReference type="Proteomes" id="UP000230556">
    <property type="component" value="Unassembled WGS sequence"/>
</dbReference>
<evidence type="ECO:0000313" key="3">
    <source>
        <dbReference type="Proteomes" id="UP000230556"/>
    </source>
</evidence>
<evidence type="ECO:0008006" key="4">
    <source>
        <dbReference type="Google" id="ProtNLM"/>
    </source>
</evidence>
<dbReference type="AlphaFoldDB" id="A0A2M7FR19"/>
<feature type="transmembrane region" description="Helical" evidence="1">
    <location>
        <begin position="12"/>
        <end position="30"/>
    </location>
</feature>
<accession>A0A2M7FR19</accession>
<name>A0A2M7FR19_9BACT</name>
<keyword evidence="1" id="KW-0812">Transmembrane</keyword>
<evidence type="ECO:0000256" key="1">
    <source>
        <dbReference type="SAM" id="Phobius"/>
    </source>
</evidence>
<evidence type="ECO:0000313" key="2">
    <source>
        <dbReference type="EMBL" id="PIW08180.1"/>
    </source>
</evidence>
<proteinExistence type="predicted"/>
<gene>
    <name evidence="2" type="ORF">COW38_01230</name>
</gene>
<reference evidence="3" key="1">
    <citation type="submission" date="2017-09" db="EMBL/GenBank/DDBJ databases">
        <title>Depth-based differentiation of microbial function through sediment-hosted aquifers and enrichment of novel symbionts in the deep terrestrial subsurface.</title>
        <authorList>
            <person name="Probst A.J."/>
            <person name="Ladd B."/>
            <person name="Jarett J.K."/>
            <person name="Geller-Mcgrath D.E."/>
            <person name="Sieber C.M.K."/>
            <person name="Emerson J.B."/>
            <person name="Anantharaman K."/>
            <person name="Thomas B.C."/>
            <person name="Malmstrom R."/>
            <person name="Stieglmeier M."/>
            <person name="Klingl A."/>
            <person name="Woyke T."/>
            <person name="Ryan C.M."/>
            <person name="Banfield J.F."/>
        </authorList>
    </citation>
    <scope>NUCLEOTIDE SEQUENCE [LARGE SCALE GENOMIC DNA]</scope>
</reference>